<feature type="region of interest" description="Disordered" evidence="1">
    <location>
        <begin position="51"/>
        <end position="70"/>
    </location>
</feature>
<dbReference type="OrthoDB" id="3050260at2759"/>
<sequence length="160" mass="18113">NKYYHLTGECEVYQIALILCPDKKLKWFTDNNRSADEIEEARKTITHQFNESYNTNPAAPPASVSAAPKRSHSKYLQDLPSAGTLQDDDTIAAYLDEPLLSQKMIEDGGGYLAYWERARERRPKLSQMALDFLSAPGRLYLICTGANPNKSFIQLLSIKR</sequence>
<dbReference type="HOGENOM" id="CLU_140103_0_0_1"/>
<gene>
    <name evidence="2" type="ORF">BOTBODRAFT_120729</name>
</gene>
<feature type="non-terminal residue" evidence="2">
    <location>
        <position position="1"/>
    </location>
</feature>
<evidence type="ECO:0000313" key="3">
    <source>
        <dbReference type="Proteomes" id="UP000027195"/>
    </source>
</evidence>
<keyword evidence="3" id="KW-1185">Reference proteome</keyword>
<proteinExistence type="predicted"/>
<evidence type="ECO:0008006" key="4">
    <source>
        <dbReference type="Google" id="ProtNLM"/>
    </source>
</evidence>
<organism evidence="2 3">
    <name type="scientific">Botryobasidium botryosum (strain FD-172 SS1)</name>
    <dbReference type="NCBI Taxonomy" id="930990"/>
    <lineage>
        <taxon>Eukaryota</taxon>
        <taxon>Fungi</taxon>
        <taxon>Dikarya</taxon>
        <taxon>Basidiomycota</taxon>
        <taxon>Agaricomycotina</taxon>
        <taxon>Agaricomycetes</taxon>
        <taxon>Cantharellales</taxon>
        <taxon>Botryobasidiaceae</taxon>
        <taxon>Botryobasidium</taxon>
    </lineage>
</organism>
<name>A0A067LV03_BOTB1</name>
<dbReference type="InParanoid" id="A0A067LV03"/>
<reference evidence="3" key="1">
    <citation type="journal article" date="2014" name="Proc. Natl. Acad. Sci. U.S.A.">
        <title>Extensive sampling of basidiomycete genomes demonstrates inadequacy of the white-rot/brown-rot paradigm for wood decay fungi.</title>
        <authorList>
            <person name="Riley R."/>
            <person name="Salamov A.A."/>
            <person name="Brown D.W."/>
            <person name="Nagy L.G."/>
            <person name="Floudas D."/>
            <person name="Held B.W."/>
            <person name="Levasseur A."/>
            <person name="Lombard V."/>
            <person name="Morin E."/>
            <person name="Otillar R."/>
            <person name="Lindquist E.A."/>
            <person name="Sun H."/>
            <person name="LaButti K.M."/>
            <person name="Schmutz J."/>
            <person name="Jabbour D."/>
            <person name="Luo H."/>
            <person name="Baker S.E."/>
            <person name="Pisabarro A.G."/>
            <person name="Walton J.D."/>
            <person name="Blanchette R.A."/>
            <person name="Henrissat B."/>
            <person name="Martin F."/>
            <person name="Cullen D."/>
            <person name="Hibbett D.S."/>
            <person name="Grigoriev I.V."/>
        </authorList>
    </citation>
    <scope>NUCLEOTIDE SEQUENCE [LARGE SCALE GENOMIC DNA]</scope>
    <source>
        <strain evidence="3">FD-172 SS1</strain>
    </source>
</reference>
<dbReference type="EMBL" id="KL198118">
    <property type="protein sequence ID" value="KDQ06944.1"/>
    <property type="molecule type" value="Genomic_DNA"/>
</dbReference>
<evidence type="ECO:0000313" key="2">
    <source>
        <dbReference type="EMBL" id="KDQ06944.1"/>
    </source>
</evidence>
<evidence type="ECO:0000256" key="1">
    <source>
        <dbReference type="SAM" id="MobiDB-lite"/>
    </source>
</evidence>
<protein>
    <recommendedName>
        <fullName evidence="4">HAT C-terminal dimerisation domain-containing protein</fullName>
    </recommendedName>
</protein>
<dbReference type="Proteomes" id="UP000027195">
    <property type="component" value="Unassembled WGS sequence"/>
</dbReference>
<accession>A0A067LV03</accession>
<dbReference type="AlphaFoldDB" id="A0A067LV03"/>